<dbReference type="EMBL" id="JACIJK010000012">
    <property type="protein sequence ID" value="MBB5716602.1"/>
    <property type="molecule type" value="Genomic_DNA"/>
</dbReference>
<gene>
    <name evidence="1" type="ORF">FHS94_003472</name>
</gene>
<comment type="caution">
    <text evidence="1">The sequence shown here is derived from an EMBL/GenBank/DDBJ whole genome shotgun (WGS) entry which is preliminary data.</text>
</comment>
<dbReference type="RefSeq" id="WP_184060014.1">
    <property type="nucleotide sequence ID" value="NZ_JACIJK010000012.1"/>
</dbReference>
<protein>
    <submittedName>
        <fullName evidence="1">Uncharacterized protein (DUF488 family)</fullName>
    </submittedName>
</protein>
<accession>A0A7W9EXA8</accession>
<sequence>MTATQIWSVGHSTLSYEAFLERLRTAQITAIADVRSAPYSRAFPHFNRESLKAALATDNIAYVFLGKELGGRPSSDDLFTDGVADYEKMARVPAFALGLERVFQGAKTYNIAMMCSEKNPLDCHRCLLVGRSLVEIGAEVLHVLSESRTVGHEWIEDQLLDMADKSHADMFAPRSELLIDAYRARARKVAYSKLASHPSKSLGGQSRDAGS</sequence>
<dbReference type="PANTHER" id="PTHR39337:SF1">
    <property type="entry name" value="BLR5642 PROTEIN"/>
    <property type="match status" value="1"/>
</dbReference>
<dbReference type="Proteomes" id="UP000546200">
    <property type="component" value="Unassembled WGS sequence"/>
</dbReference>
<evidence type="ECO:0000313" key="1">
    <source>
        <dbReference type="EMBL" id="MBB5716602.1"/>
    </source>
</evidence>
<dbReference type="Pfam" id="PF04343">
    <property type="entry name" value="DUF488"/>
    <property type="match status" value="1"/>
</dbReference>
<dbReference type="AlphaFoldDB" id="A0A7W9EXA8"/>
<evidence type="ECO:0000313" key="2">
    <source>
        <dbReference type="Proteomes" id="UP000546200"/>
    </source>
</evidence>
<dbReference type="PANTHER" id="PTHR39337">
    <property type="entry name" value="BLR5642 PROTEIN"/>
    <property type="match status" value="1"/>
</dbReference>
<reference evidence="1 2" key="1">
    <citation type="submission" date="2020-08" db="EMBL/GenBank/DDBJ databases">
        <title>Genomic Encyclopedia of Type Strains, Phase IV (KMG-IV): sequencing the most valuable type-strain genomes for metagenomic binning, comparative biology and taxonomic classification.</title>
        <authorList>
            <person name="Goeker M."/>
        </authorList>
    </citation>
    <scope>NUCLEOTIDE SEQUENCE [LARGE SCALE GENOMIC DNA]</scope>
    <source>
        <strain evidence="1 2">DSM 100044</strain>
    </source>
</reference>
<organism evidence="1 2">
    <name type="scientific">Sphingomonas aerophila</name>
    <dbReference type="NCBI Taxonomy" id="1344948"/>
    <lineage>
        <taxon>Bacteria</taxon>
        <taxon>Pseudomonadati</taxon>
        <taxon>Pseudomonadota</taxon>
        <taxon>Alphaproteobacteria</taxon>
        <taxon>Sphingomonadales</taxon>
        <taxon>Sphingomonadaceae</taxon>
        <taxon>Sphingomonas</taxon>
    </lineage>
</organism>
<keyword evidence="2" id="KW-1185">Reference proteome</keyword>
<dbReference type="InterPro" id="IPR007438">
    <property type="entry name" value="DUF488"/>
</dbReference>
<proteinExistence type="predicted"/>
<name>A0A7W9EXA8_9SPHN</name>